<evidence type="ECO:0000313" key="2">
    <source>
        <dbReference type="Proteomes" id="UP001497535"/>
    </source>
</evidence>
<dbReference type="EMBL" id="CAVMJV010000040">
    <property type="protein sequence ID" value="CAK5080020.1"/>
    <property type="molecule type" value="Genomic_DNA"/>
</dbReference>
<dbReference type="Proteomes" id="UP001497535">
    <property type="component" value="Unassembled WGS sequence"/>
</dbReference>
<sequence>MKVNLNVEPKFTNNPLLFSRMSTLPNMPAHPWTVRLHPYLPVYQGIGPIPLSRINFVMPVNIPTPLNMLPFNRNNNDSPCCSHHHYLH</sequence>
<keyword evidence="2" id="KW-1185">Reference proteome</keyword>
<reference evidence="1" key="1">
    <citation type="submission" date="2023-11" db="EMBL/GenBank/DDBJ databases">
        <authorList>
            <person name="Poullet M."/>
        </authorList>
    </citation>
    <scope>NUCLEOTIDE SEQUENCE</scope>
    <source>
        <strain evidence="1">E1834</strain>
    </source>
</reference>
<evidence type="ECO:0000313" key="1">
    <source>
        <dbReference type="EMBL" id="CAK5080020.1"/>
    </source>
</evidence>
<name>A0ACB0ZPR7_MELEN</name>
<comment type="caution">
    <text evidence="1">The sequence shown here is derived from an EMBL/GenBank/DDBJ whole genome shotgun (WGS) entry which is preliminary data.</text>
</comment>
<gene>
    <name evidence="1" type="ORF">MENTE1834_LOCUS27170</name>
</gene>
<organism evidence="1 2">
    <name type="scientific">Meloidogyne enterolobii</name>
    <name type="common">Root-knot nematode worm</name>
    <name type="synonym">Meloidogyne mayaguensis</name>
    <dbReference type="NCBI Taxonomy" id="390850"/>
    <lineage>
        <taxon>Eukaryota</taxon>
        <taxon>Metazoa</taxon>
        <taxon>Ecdysozoa</taxon>
        <taxon>Nematoda</taxon>
        <taxon>Chromadorea</taxon>
        <taxon>Rhabditida</taxon>
        <taxon>Tylenchina</taxon>
        <taxon>Tylenchomorpha</taxon>
        <taxon>Tylenchoidea</taxon>
        <taxon>Meloidogynidae</taxon>
        <taxon>Meloidogyninae</taxon>
        <taxon>Meloidogyne</taxon>
    </lineage>
</organism>
<proteinExistence type="predicted"/>
<protein>
    <submittedName>
        <fullName evidence="1">Uncharacterized protein</fullName>
    </submittedName>
</protein>
<accession>A0ACB0ZPR7</accession>